<dbReference type="RefSeq" id="WP_142000322.1">
    <property type="nucleotide sequence ID" value="NZ_VFML01000001.1"/>
</dbReference>
<protein>
    <recommendedName>
        <fullName evidence="4">DUF2786 domain-containing protein</fullName>
    </recommendedName>
</protein>
<organism evidence="2 3">
    <name type="scientific">Amycolatopsis cihanbeyliensis</name>
    <dbReference type="NCBI Taxonomy" id="1128664"/>
    <lineage>
        <taxon>Bacteria</taxon>
        <taxon>Bacillati</taxon>
        <taxon>Actinomycetota</taxon>
        <taxon>Actinomycetes</taxon>
        <taxon>Pseudonocardiales</taxon>
        <taxon>Pseudonocardiaceae</taxon>
        <taxon>Amycolatopsis</taxon>
    </lineage>
</organism>
<dbReference type="Proteomes" id="UP000320876">
    <property type="component" value="Unassembled WGS sequence"/>
</dbReference>
<evidence type="ECO:0000313" key="2">
    <source>
        <dbReference type="EMBL" id="TQJ04672.1"/>
    </source>
</evidence>
<keyword evidence="3" id="KW-1185">Reference proteome</keyword>
<sequence length="241" mass="26736">MNDAKLARIRALLDNAESYAEQGNKEAAETYRNKAIELMAAHGVEEAMLSARTHKDEKPIRRDIPLTKPYTVDKGVLMYGTARALGVQCIRTKGNPPHSVLVGFESDLERVEVLYTSLLVQAFGELAATPPPRYESTVSFRKAWLIGFTNTVVDRIEAAEQRARGEYEQRTGSSTALVVQGRSKRVDAEFRTYFPRVRKGRKRYAHSASGYASGKDAGERADIGGAKVDDRQTTEINRGKA</sequence>
<proteinExistence type="predicted"/>
<accession>A0A542DNI6</accession>
<evidence type="ECO:0000313" key="3">
    <source>
        <dbReference type="Proteomes" id="UP000320876"/>
    </source>
</evidence>
<evidence type="ECO:0008006" key="4">
    <source>
        <dbReference type="Google" id="ProtNLM"/>
    </source>
</evidence>
<dbReference type="EMBL" id="VFML01000001">
    <property type="protein sequence ID" value="TQJ04672.1"/>
    <property type="molecule type" value="Genomic_DNA"/>
</dbReference>
<name>A0A542DNI6_AMYCI</name>
<dbReference type="AlphaFoldDB" id="A0A542DNI6"/>
<dbReference type="OrthoDB" id="5145833at2"/>
<feature type="compositionally biased region" description="Basic and acidic residues" evidence="1">
    <location>
        <begin position="216"/>
        <end position="233"/>
    </location>
</feature>
<reference evidence="2 3" key="1">
    <citation type="submission" date="2019-06" db="EMBL/GenBank/DDBJ databases">
        <title>Sequencing the genomes of 1000 actinobacteria strains.</title>
        <authorList>
            <person name="Klenk H.-P."/>
        </authorList>
    </citation>
    <scope>NUCLEOTIDE SEQUENCE [LARGE SCALE GENOMIC DNA]</scope>
    <source>
        <strain evidence="2 3">DSM 45679</strain>
    </source>
</reference>
<feature type="region of interest" description="Disordered" evidence="1">
    <location>
        <begin position="201"/>
        <end position="241"/>
    </location>
</feature>
<gene>
    <name evidence="2" type="ORF">FB471_4477</name>
</gene>
<comment type="caution">
    <text evidence="2">The sequence shown here is derived from an EMBL/GenBank/DDBJ whole genome shotgun (WGS) entry which is preliminary data.</text>
</comment>
<evidence type="ECO:0000256" key="1">
    <source>
        <dbReference type="SAM" id="MobiDB-lite"/>
    </source>
</evidence>